<protein>
    <submittedName>
        <fullName evidence="2">Uncharacterized protein</fullName>
    </submittedName>
</protein>
<evidence type="ECO:0000313" key="2">
    <source>
        <dbReference type="EMBL" id="JAT05366.1"/>
    </source>
</evidence>
<name>A0A1B6K1R0_9HEMI</name>
<proteinExistence type="predicted"/>
<reference evidence="2" key="1">
    <citation type="submission" date="2015-11" db="EMBL/GenBank/DDBJ databases">
        <title>De novo transcriptome assembly of four potential Pierce s Disease insect vectors from Arizona vineyards.</title>
        <authorList>
            <person name="Tassone E.E."/>
        </authorList>
    </citation>
    <scope>NUCLEOTIDE SEQUENCE</scope>
</reference>
<evidence type="ECO:0000256" key="1">
    <source>
        <dbReference type="SAM" id="MobiDB-lite"/>
    </source>
</evidence>
<accession>A0A1B6K1R0</accession>
<organism evidence="2">
    <name type="scientific">Homalodisca liturata</name>
    <dbReference type="NCBI Taxonomy" id="320908"/>
    <lineage>
        <taxon>Eukaryota</taxon>
        <taxon>Metazoa</taxon>
        <taxon>Ecdysozoa</taxon>
        <taxon>Arthropoda</taxon>
        <taxon>Hexapoda</taxon>
        <taxon>Insecta</taxon>
        <taxon>Pterygota</taxon>
        <taxon>Neoptera</taxon>
        <taxon>Paraneoptera</taxon>
        <taxon>Hemiptera</taxon>
        <taxon>Auchenorrhyncha</taxon>
        <taxon>Membracoidea</taxon>
        <taxon>Cicadellidae</taxon>
        <taxon>Cicadellinae</taxon>
        <taxon>Proconiini</taxon>
        <taxon>Homalodisca</taxon>
    </lineage>
</organism>
<dbReference type="AlphaFoldDB" id="A0A1B6K1R0"/>
<dbReference type="EMBL" id="GECU01002341">
    <property type="protein sequence ID" value="JAT05366.1"/>
    <property type="molecule type" value="Transcribed_RNA"/>
</dbReference>
<feature type="region of interest" description="Disordered" evidence="1">
    <location>
        <begin position="28"/>
        <end position="65"/>
    </location>
</feature>
<sequence>MWQLHETPNPDYQYAPLPLEIGYVESQPFEDKKVHQTPALPKEENGTEEKEEEGGDEKKDNEEEDPLLEVISIYNNMDERTQLLGPHYTHRDTLFYHKLNFACLTHKTFNLLPHHAVWET</sequence>
<gene>
    <name evidence="2" type="ORF">g.23504</name>
</gene>